<accession>A0A9W4STH5</accession>
<evidence type="ECO:0000313" key="2">
    <source>
        <dbReference type="EMBL" id="CAI2180922.1"/>
    </source>
</evidence>
<gene>
    <name evidence="2" type="ORF">FWILDA_LOCUS9824</name>
</gene>
<name>A0A9W4STH5_9GLOM</name>
<reference evidence="2" key="1">
    <citation type="submission" date="2022-08" db="EMBL/GenBank/DDBJ databases">
        <authorList>
            <person name="Kallberg Y."/>
            <person name="Tangrot J."/>
            <person name="Rosling A."/>
        </authorList>
    </citation>
    <scope>NUCLEOTIDE SEQUENCE</scope>
    <source>
        <strain evidence="2">Wild A</strain>
    </source>
</reference>
<evidence type="ECO:0000256" key="1">
    <source>
        <dbReference type="SAM" id="MobiDB-lite"/>
    </source>
</evidence>
<proteinExistence type="predicted"/>
<protein>
    <submittedName>
        <fullName evidence="2">7913_t:CDS:1</fullName>
    </submittedName>
</protein>
<dbReference type="OrthoDB" id="2414645at2759"/>
<evidence type="ECO:0000313" key="3">
    <source>
        <dbReference type="Proteomes" id="UP001153678"/>
    </source>
</evidence>
<comment type="caution">
    <text evidence="2">The sequence shown here is derived from an EMBL/GenBank/DDBJ whole genome shotgun (WGS) entry which is preliminary data.</text>
</comment>
<dbReference type="AlphaFoldDB" id="A0A9W4STH5"/>
<organism evidence="2 3">
    <name type="scientific">Funneliformis geosporum</name>
    <dbReference type="NCBI Taxonomy" id="1117311"/>
    <lineage>
        <taxon>Eukaryota</taxon>
        <taxon>Fungi</taxon>
        <taxon>Fungi incertae sedis</taxon>
        <taxon>Mucoromycota</taxon>
        <taxon>Glomeromycotina</taxon>
        <taxon>Glomeromycetes</taxon>
        <taxon>Glomerales</taxon>
        <taxon>Glomeraceae</taxon>
        <taxon>Funneliformis</taxon>
    </lineage>
</organism>
<dbReference type="EMBL" id="CAMKVN010002404">
    <property type="protein sequence ID" value="CAI2180922.1"/>
    <property type="molecule type" value="Genomic_DNA"/>
</dbReference>
<feature type="region of interest" description="Disordered" evidence="1">
    <location>
        <begin position="1"/>
        <end position="21"/>
    </location>
</feature>
<dbReference type="Proteomes" id="UP001153678">
    <property type="component" value="Unassembled WGS sequence"/>
</dbReference>
<sequence>MASLTHSKSKKIALSNDETPNNDSLAAFAPIKQSQSATPRFKLSNCNTQSNFTMNDEKQECIKRKNSVGPNISNLEEMLYKTIQYAKNAYEEAISDNGAAAHTENTNKFIKEYKSSGKGNDIDCNDEITTLIKLCNELFQADKNPTDNTMKDTIYTALSDEHPDEIKKIESIKDEWLKY</sequence>
<keyword evidence="3" id="KW-1185">Reference proteome</keyword>